<evidence type="ECO:0000313" key="3">
    <source>
        <dbReference type="Proteomes" id="UP000034954"/>
    </source>
</evidence>
<dbReference type="SUPFAM" id="SSF143422">
    <property type="entry name" value="Transposase IS200-like"/>
    <property type="match status" value="1"/>
</dbReference>
<name>A0A0M2UVG8_9BACT</name>
<dbReference type="GO" id="GO:0006313">
    <property type="term" value="P:DNA transposition"/>
    <property type="evidence" value="ECO:0007669"/>
    <property type="project" value="InterPro"/>
</dbReference>
<reference evidence="2 3" key="1">
    <citation type="journal article" date="2013" name="BMC Microbiol.">
        <title>Identification of the type II cytochrome c maturation pathway in anammox bacteria by comparative genomics.</title>
        <authorList>
            <person name="Ferousi C."/>
            <person name="Speth D.R."/>
            <person name="Reimann J."/>
            <person name="Op den Camp H.J."/>
            <person name="Allen J.W."/>
            <person name="Keltjens J.T."/>
            <person name="Jetten M.S."/>
        </authorList>
    </citation>
    <scope>NUCLEOTIDE SEQUENCE [LARGE SCALE GENOMIC DNA]</scope>
    <source>
        <strain evidence="2">RU1</strain>
    </source>
</reference>
<feature type="domain" description="Transposase IS200-like" evidence="1">
    <location>
        <begin position="11"/>
        <end position="89"/>
    </location>
</feature>
<dbReference type="PANTHER" id="PTHR34322:SF2">
    <property type="entry name" value="TRANSPOSASE IS200-LIKE DOMAIN-CONTAINING PROTEIN"/>
    <property type="match status" value="1"/>
</dbReference>
<dbReference type="SMART" id="SM01321">
    <property type="entry name" value="Y1_Tnp"/>
    <property type="match status" value="1"/>
</dbReference>
<dbReference type="InterPro" id="IPR002686">
    <property type="entry name" value="Transposase_17"/>
</dbReference>
<dbReference type="Pfam" id="PF01797">
    <property type="entry name" value="Y1_Tnp"/>
    <property type="match status" value="1"/>
</dbReference>
<dbReference type="GO" id="GO:0004803">
    <property type="term" value="F:transposase activity"/>
    <property type="evidence" value="ECO:0007669"/>
    <property type="project" value="InterPro"/>
</dbReference>
<dbReference type="PANTHER" id="PTHR34322">
    <property type="entry name" value="TRANSPOSASE, Y1_TNP DOMAIN-CONTAINING"/>
    <property type="match status" value="1"/>
</dbReference>
<comment type="caution">
    <text evidence="2">The sequence shown here is derived from an EMBL/GenBank/DDBJ whole genome shotgun (WGS) entry which is preliminary data.</text>
</comment>
<keyword evidence="3" id="KW-1185">Reference proteome</keyword>
<dbReference type="EMBL" id="LAQJ01000134">
    <property type="protein sequence ID" value="KKO20053.1"/>
    <property type="molecule type" value="Genomic_DNA"/>
</dbReference>
<accession>A0A0M2UVG8</accession>
<sequence length="89" mass="10670">MYMPRIARVVVPEVPHHVTQRGNRRLQTFFCDDDYEAYIDLMCQWCTHWNVEVWAYCLMSNHVHLIAVRLLKRRLVRKLAMRIGATRVA</sequence>
<dbReference type="AlphaFoldDB" id="A0A0M2UVG8"/>
<dbReference type="GO" id="GO:0003677">
    <property type="term" value="F:DNA binding"/>
    <property type="evidence" value="ECO:0007669"/>
    <property type="project" value="InterPro"/>
</dbReference>
<gene>
    <name evidence="2" type="ORF">BROFUL_01229</name>
</gene>
<dbReference type="Proteomes" id="UP000034954">
    <property type="component" value="Unassembled WGS sequence"/>
</dbReference>
<evidence type="ECO:0000259" key="1">
    <source>
        <dbReference type="SMART" id="SM01321"/>
    </source>
</evidence>
<dbReference type="InterPro" id="IPR036515">
    <property type="entry name" value="Transposase_17_sf"/>
</dbReference>
<protein>
    <recommendedName>
        <fullName evidence="1">Transposase IS200-like domain-containing protein</fullName>
    </recommendedName>
</protein>
<proteinExistence type="predicted"/>
<evidence type="ECO:0000313" key="2">
    <source>
        <dbReference type="EMBL" id="KKO20053.1"/>
    </source>
</evidence>
<organism evidence="2 3">
    <name type="scientific">Candidatus Brocadia fulgida</name>
    <dbReference type="NCBI Taxonomy" id="380242"/>
    <lineage>
        <taxon>Bacteria</taxon>
        <taxon>Pseudomonadati</taxon>
        <taxon>Planctomycetota</taxon>
        <taxon>Candidatus Brocadiia</taxon>
        <taxon>Candidatus Brocadiales</taxon>
        <taxon>Candidatus Brocadiaceae</taxon>
        <taxon>Candidatus Brocadia</taxon>
    </lineage>
</organism>
<dbReference type="Gene3D" id="3.30.70.1290">
    <property type="entry name" value="Transposase IS200-like"/>
    <property type="match status" value="1"/>
</dbReference>